<dbReference type="Proteomes" id="UP001642406">
    <property type="component" value="Unassembled WGS sequence"/>
</dbReference>
<comment type="caution">
    <text evidence="3">The sequence shown here is derived from an EMBL/GenBank/DDBJ whole genome shotgun (WGS) entry which is preliminary data.</text>
</comment>
<name>A0ABP0B5B1_9PEZI</name>
<keyword evidence="4" id="KW-1185">Reference proteome</keyword>
<dbReference type="PANTHER" id="PTHR42085:SF2">
    <property type="entry name" value="F-BOX DOMAIN-CONTAINING PROTEIN"/>
    <property type="match status" value="1"/>
</dbReference>
<protein>
    <recommendedName>
        <fullName evidence="2">DUF7730 domain-containing protein</fullName>
    </recommendedName>
</protein>
<dbReference type="InterPro" id="IPR038883">
    <property type="entry name" value="AN11006-like"/>
</dbReference>
<reference evidence="3 4" key="1">
    <citation type="submission" date="2024-01" db="EMBL/GenBank/DDBJ databases">
        <authorList>
            <person name="Allen C."/>
            <person name="Tagirdzhanova G."/>
        </authorList>
    </citation>
    <scope>NUCLEOTIDE SEQUENCE [LARGE SCALE GENOMIC DNA]</scope>
</reference>
<sequence>MSFLDLPPNVRRRIYEYALVRDECPIDLTYWATRSYEKTYLDSRNYLGFRQHQCWRRKNDLPPYIRHCVCERLPVALLRVCRTVFREAAAVLYGGNKFVLRGRTFASQLEQDLDLDKHDKRDKLSDVGEKISGDSHHGSFFMSRVSPTEQFAPLLENIPLYGLAHMTSLLVRLNCWPCPLGHEEVGVPARHRIKENPFQSFDDNEKVLGFCRFCSMRSDRADALFSLPSASDSETEESTEYDNTAARQKTAKNKKKNAAMLQVWECLCARLAEAVKMPQHQPGQLDLTLICDVTDVKAAERVVAPLTQALVPATRLKACTVRLGRRRRDYALTAFARQTATALVEGAISELSSSEPQSKDIFPFHRLPAELRVKILGDTVLGRTRRILFHNGREYTQAKEQYLDRVCCDLCTPTLRDCCCPKYYASFSAHCQCDILPTELFYVDRLMYREAALDQLYSKAVITFQSDQSHMTLAVLESMTPAALRSITKLYFRISSIQYRQWRVAIRSGSSYSDDEDGDGDGRDNDFDEDGNERPRMPRKPYEYVHEPGRGDEGWADLVAFIRDNMDFSRLEICLDMEDCVWDYYESFLISDEPTSQLMDRFRDAYVMYMDLVTELCTLKTLKAFAIRLAVFDDLERWLVREVLGPKRDIYKGGITAADIEGAFRPGHWRRPHVKTPYYHNPDRHLPGSNWDSEA</sequence>
<dbReference type="EMBL" id="CAWUHC010000012">
    <property type="protein sequence ID" value="CAK7214529.1"/>
    <property type="molecule type" value="Genomic_DNA"/>
</dbReference>
<organism evidence="3 4">
    <name type="scientific">Sporothrix bragantina</name>
    <dbReference type="NCBI Taxonomy" id="671064"/>
    <lineage>
        <taxon>Eukaryota</taxon>
        <taxon>Fungi</taxon>
        <taxon>Dikarya</taxon>
        <taxon>Ascomycota</taxon>
        <taxon>Pezizomycotina</taxon>
        <taxon>Sordariomycetes</taxon>
        <taxon>Sordariomycetidae</taxon>
        <taxon>Ophiostomatales</taxon>
        <taxon>Ophiostomataceae</taxon>
        <taxon>Sporothrix</taxon>
    </lineage>
</organism>
<proteinExistence type="predicted"/>
<evidence type="ECO:0000256" key="1">
    <source>
        <dbReference type="SAM" id="MobiDB-lite"/>
    </source>
</evidence>
<dbReference type="Pfam" id="PF24864">
    <property type="entry name" value="DUF7730"/>
    <property type="match status" value="1"/>
</dbReference>
<dbReference type="InterPro" id="IPR056632">
    <property type="entry name" value="DUF7730"/>
</dbReference>
<feature type="domain" description="DUF7730" evidence="2">
    <location>
        <begin position="3"/>
        <end position="113"/>
    </location>
</feature>
<accession>A0ABP0B5B1</accession>
<evidence type="ECO:0000313" key="4">
    <source>
        <dbReference type="Proteomes" id="UP001642406"/>
    </source>
</evidence>
<evidence type="ECO:0000313" key="3">
    <source>
        <dbReference type="EMBL" id="CAK7214529.1"/>
    </source>
</evidence>
<gene>
    <name evidence="3" type="ORF">SBRCBS47491_002173</name>
</gene>
<feature type="compositionally biased region" description="Basic and acidic residues" evidence="1">
    <location>
        <begin position="532"/>
        <end position="543"/>
    </location>
</feature>
<dbReference type="PANTHER" id="PTHR42085">
    <property type="entry name" value="F-BOX DOMAIN-CONTAINING PROTEIN"/>
    <property type="match status" value="1"/>
</dbReference>
<feature type="region of interest" description="Disordered" evidence="1">
    <location>
        <begin position="510"/>
        <end position="543"/>
    </location>
</feature>
<evidence type="ECO:0000259" key="2">
    <source>
        <dbReference type="Pfam" id="PF24864"/>
    </source>
</evidence>